<sequence>MTDTADAVCKAAESTRDRRDIVDEIDELVDWQLQKTPSGYDHNINQVTCPHPWCDADWHGLAITARMRAMRRAGYVDPDYRYAADDSEILCPGSDFVGEFTPPAPEPPIPYVPGPTEAIRAAHLAWGDVLAAAIGLPSSVWQLPDDPYNPNELLATGEPRWWRCDEPESLNGLEVTWTREPEDGLLSDARLTVRVGGQVVDVRPSPEGTTYRYGVDPETHLLWVEVHATRRPAVGEWQPVATAGDQAA</sequence>
<geneLocation type="plasmid" evidence="1">
    <name>2</name>
</geneLocation>
<gene>
    <name evidence="1" type="ORF">ERS450000_05915</name>
</gene>
<protein>
    <submittedName>
        <fullName evidence="1">Uncharacterized protein</fullName>
    </submittedName>
</protein>
<dbReference type="RefSeq" id="WP_060594923.1">
    <property type="nucleotide sequence ID" value="NZ_CP031418.1"/>
</dbReference>
<keyword evidence="1" id="KW-0614">Plasmid</keyword>
<dbReference type="EMBL" id="LN868939">
    <property type="protein sequence ID" value="CRY84206.1"/>
    <property type="molecule type" value="Genomic_DNA"/>
</dbReference>
<reference evidence="2" key="1">
    <citation type="submission" date="2015-03" db="EMBL/GenBank/DDBJ databases">
        <authorList>
            <consortium name="Pathogen Informatics"/>
        </authorList>
    </citation>
    <scope>NUCLEOTIDE SEQUENCE [LARGE SCALE GENOMIC DNA]</scope>
    <source>
        <strain evidence="2">NCTC11134</strain>
        <plasmid evidence="2">2</plasmid>
    </source>
</reference>
<evidence type="ECO:0000313" key="1">
    <source>
        <dbReference type="EMBL" id="CRY84206.1"/>
    </source>
</evidence>
<dbReference type="KEGG" id="nfr:ERS450000_05915"/>
<evidence type="ECO:0000313" key="2">
    <source>
        <dbReference type="Proteomes" id="UP000057820"/>
    </source>
</evidence>
<organism evidence="1 2">
    <name type="scientific">Nocardia farcinica</name>
    <dbReference type="NCBI Taxonomy" id="37329"/>
    <lineage>
        <taxon>Bacteria</taxon>
        <taxon>Bacillati</taxon>
        <taxon>Actinomycetota</taxon>
        <taxon>Actinomycetes</taxon>
        <taxon>Mycobacteriales</taxon>
        <taxon>Nocardiaceae</taxon>
        <taxon>Nocardia</taxon>
    </lineage>
</organism>
<name>A0A0H5PP33_NOCFR</name>
<dbReference type="Proteomes" id="UP000057820">
    <property type="component" value="Plasmid 2"/>
</dbReference>
<dbReference type="AlphaFoldDB" id="A0A0H5PP33"/>
<proteinExistence type="predicted"/>
<accession>A0A0H5PP33</accession>